<dbReference type="EMBL" id="CM023470">
    <property type="protein sequence ID" value="KAH7979767.1"/>
    <property type="molecule type" value="Genomic_DNA"/>
</dbReference>
<evidence type="ECO:0000313" key="2">
    <source>
        <dbReference type="Proteomes" id="UP000821865"/>
    </source>
</evidence>
<protein>
    <submittedName>
        <fullName evidence="1">Uncharacterized protein</fullName>
    </submittedName>
</protein>
<proteinExistence type="predicted"/>
<keyword evidence="2" id="KW-1185">Reference proteome</keyword>
<evidence type="ECO:0000313" key="1">
    <source>
        <dbReference type="EMBL" id="KAH7979767.1"/>
    </source>
</evidence>
<comment type="caution">
    <text evidence="1">The sequence shown here is derived from an EMBL/GenBank/DDBJ whole genome shotgun (WGS) entry which is preliminary data.</text>
</comment>
<dbReference type="Proteomes" id="UP000821865">
    <property type="component" value="Chromosome 1"/>
</dbReference>
<accession>A0ACB8DYR7</accession>
<reference evidence="1" key="1">
    <citation type="submission" date="2020-05" db="EMBL/GenBank/DDBJ databases">
        <title>Large-scale comparative analyses of tick genomes elucidate their genetic diversity and vector capacities.</title>
        <authorList>
            <person name="Jia N."/>
            <person name="Wang J."/>
            <person name="Shi W."/>
            <person name="Du L."/>
            <person name="Sun Y."/>
            <person name="Zhan W."/>
            <person name="Jiang J."/>
            <person name="Wang Q."/>
            <person name="Zhang B."/>
            <person name="Ji P."/>
            <person name="Sakyi L.B."/>
            <person name="Cui X."/>
            <person name="Yuan T."/>
            <person name="Jiang B."/>
            <person name="Yang W."/>
            <person name="Lam T.T.-Y."/>
            <person name="Chang Q."/>
            <person name="Ding S."/>
            <person name="Wang X."/>
            <person name="Zhu J."/>
            <person name="Ruan X."/>
            <person name="Zhao L."/>
            <person name="Wei J."/>
            <person name="Que T."/>
            <person name="Du C."/>
            <person name="Cheng J."/>
            <person name="Dai P."/>
            <person name="Han X."/>
            <person name="Huang E."/>
            <person name="Gao Y."/>
            <person name="Liu J."/>
            <person name="Shao H."/>
            <person name="Ye R."/>
            <person name="Li L."/>
            <person name="Wei W."/>
            <person name="Wang X."/>
            <person name="Wang C."/>
            <person name="Yang T."/>
            <person name="Huo Q."/>
            <person name="Li W."/>
            <person name="Guo W."/>
            <person name="Chen H."/>
            <person name="Zhou L."/>
            <person name="Ni X."/>
            <person name="Tian J."/>
            <person name="Zhou Y."/>
            <person name="Sheng Y."/>
            <person name="Liu T."/>
            <person name="Pan Y."/>
            <person name="Xia L."/>
            <person name="Li J."/>
            <person name="Zhao F."/>
            <person name="Cao W."/>
        </authorList>
    </citation>
    <scope>NUCLEOTIDE SEQUENCE</scope>
    <source>
        <strain evidence="1">Dsil-2018</strain>
    </source>
</reference>
<name>A0ACB8DYR7_DERSI</name>
<sequence length="149" mass="16794">MLDRIQGMLSMQKRSLGRRRFACSNLGGDERDEAWNPKAKLAPNCPKPLRPTREGTQKQSVKRTIEDTASKPANKPLLKRTNHRKKAQEAPEAKEMDMEESEAGPSTSSVASKKPSLPPHAFRLKKPKKGFPTPKQRLGKIVMIDMMIY</sequence>
<gene>
    <name evidence="1" type="ORF">HPB49_010930</name>
</gene>
<organism evidence="1 2">
    <name type="scientific">Dermacentor silvarum</name>
    <name type="common">Tick</name>
    <dbReference type="NCBI Taxonomy" id="543639"/>
    <lineage>
        <taxon>Eukaryota</taxon>
        <taxon>Metazoa</taxon>
        <taxon>Ecdysozoa</taxon>
        <taxon>Arthropoda</taxon>
        <taxon>Chelicerata</taxon>
        <taxon>Arachnida</taxon>
        <taxon>Acari</taxon>
        <taxon>Parasitiformes</taxon>
        <taxon>Ixodida</taxon>
        <taxon>Ixodoidea</taxon>
        <taxon>Ixodidae</taxon>
        <taxon>Rhipicephalinae</taxon>
        <taxon>Dermacentor</taxon>
    </lineage>
</organism>